<dbReference type="KEGG" id="fsn:GS03_00440"/>
<keyword evidence="1" id="KW-1133">Transmembrane helix</keyword>
<keyword evidence="1" id="KW-0472">Membrane</keyword>
<sequence>MKIVPNRIIIILAVFFLSVTSVFADPGPPPPSTPPPPPGLPLDGGIFFLALLSMCFGIYKLNKIKNIKKASN</sequence>
<keyword evidence="2" id="KW-0732">Signal</keyword>
<evidence type="ECO:0000313" key="4">
    <source>
        <dbReference type="Proteomes" id="UP000296862"/>
    </source>
</evidence>
<dbReference type="EMBL" id="CP038810">
    <property type="protein sequence ID" value="QBZ96956.1"/>
    <property type="molecule type" value="Genomic_DNA"/>
</dbReference>
<accession>A0A4P7PR02</accession>
<name>A0A4P7PR02_9FLAO</name>
<feature type="chain" id="PRO_5020781357" description="Gram-positive cocci surface proteins LPxTG domain-containing protein" evidence="2">
    <location>
        <begin position="25"/>
        <end position="72"/>
    </location>
</feature>
<keyword evidence="1" id="KW-0812">Transmembrane</keyword>
<evidence type="ECO:0000256" key="2">
    <source>
        <dbReference type="SAM" id="SignalP"/>
    </source>
</evidence>
<organism evidence="3 4">
    <name type="scientific">Flavobacterium sangjuense</name>
    <dbReference type="NCBI Taxonomy" id="2518177"/>
    <lineage>
        <taxon>Bacteria</taxon>
        <taxon>Pseudomonadati</taxon>
        <taxon>Bacteroidota</taxon>
        <taxon>Flavobacteriia</taxon>
        <taxon>Flavobacteriales</taxon>
        <taxon>Flavobacteriaceae</taxon>
        <taxon>Flavobacterium</taxon>
    </lineage>
</organism>
<evidence type="ECO:0008006" key="5">
    <source>
        <dbReference type="Google" id="ProtNLM"/>
    </source>
</evidence>
<proteinExistence type="predicted"/>
<keyword evidence="4" id="KW-1185">Reference proteome</keyword>
<feature type="transmembrane region" description="Helical" evidence="1">
    <location>
        <begin position="40"/>
        <end position="59"/>
    </location>
</feature>
<evidence type="ECO:0000313" key="3">
    <source>
        <dbReference type="EMBL" id="QBZ96956.1"/>
    </source>
</evidence>
<reference evidence="3 4" key="1">
    <citation type="submission" date="2019-04" db="EMBL/GenBank/DDBJ databases">
        <title>Flavobacterium sp. GS03.</title>
        <authorList>
            <person name="Kim H."/>
        </authorList>
    </citation>
    <scope>NUCLEOTIDE SEQUENCE [LARGE SCALE GENOMIC DNA]</scope>
    <source>
        <strain evidence="3 4">GS03</strain>
    </source>
</reference>
<protein>
    <recommendedName>
        <fullName evidence="5">Gram-positive cocci surface proteins LPxTG domain-containing protein</fullName>
    </recommendedName>
</protein>
<evidence type="ECO:0000256" key="1">
    <source>
        <dbReference type="SAM" id="Phobius"/>
    </source>
</evidence>
<feature type="signal peptide" evidence="2">
    <location>
        <begin position="1"/>
        <end position="24"/>
    </location>
</feature>
<dbReference type="RefSeq" id="WP_246034132.1">
    <property type="nucleotide sequence ID" value="NZ_CP038810.1"/>
</dbReference>
<gene>
    <name evidence="3" type="ORF">GS03_00440</name>
</gene>
<dbReference type="Proteomes" id="UP000296862">
    <property type="component" value="Chromosome"/>
</dbReference>
<dbReference type="AlphaFoldDB" id="A0A4P7PR02"/>